<accession>A0A7J7L9D2</accession>
<dbReference type="OrthoDB" id="2669322at2759"/>
<proteinExistence type="predicted"/>
<reference evidence="1 2" key="1">
    <citation type="journal article" date="2020" name="IScience">
        <title>Genome Sequencing of the Endangered Kingdonia uniflora (Circaeasteraceae, Ranunculales) Reveals Potential Mechanisms of Evolutionary Specialization.</title>
        <authorList>
            <person name="Sun Y."/>
            <person name="Deng T."/>
            <person name="Zhang A."/>
            <person name="Moore M.J."/>
            <person name="Landis J.B."/>
            <person name="Lin N."/>
            <person name="Zhang H."/>
            <person name="Zhang X."/>
            <person name="Huang J."/>
            <person name="Zhang X."/>
            <person name="Sun H."/>
            <person name="Wang H."/>
        </authorList>
    </citation>
    <scope>NUCLEOTIDE SEQUENCE [LARGE SCALE GENOMIC DNA]</scope>
    <source>
        <strain evidence="1">TB1705</strain>
        <tissue evidence="1">Leaf</tissue>
    </source>
</reference>
<organism evidence="1 2">
    <name type="scientific">Kingdonia uniflora</name>
    <dbReference type="NCBI Taxonomy" id="39325"/>
    <lineage>
        <taxon>Eukaryota</taxon>
        <taxon>Viridiplantae</taxon>
        <taxon>Streptophyta</taxon>
        <taxon>Embryophyta</taxon>
        <taxon>Tracheophyta</taxon>
        <taxon>Spermatophyta</taxon>
        <taxon>Magnoliopsida</taxon>
        <taxon>Ranunculales</taxon>
        <taxon>Circaeasteraceae</taxon>
        <taxon>Kingdonia</taxon>
    </lineage>
</organism>
<name>A0A7J7L9D2_9MAGN</name>
<evidence type="ECO:0000313" key="2">
    <source>
        <dbReference type="Proteomes" id="UP000541444"/>
    </source>
</evidence>
<keyword evidence="2" id="KW-1185">Reference proteome</keyword>
<dbReference type="EMBL" id="JACGCM010002525">
    <property type="protein sequence ID" value="KAF6139192.1"/>
    <property type="molecule type" value="Genomic_DNA"/>
</dbReference>
<evidence type="ECO:0000313" key="1">
    <source>
        <dbReference type="EMBL" id="KAF6139192.1"/>
    </source>
</evidence>
<sequence length="116" mass="13387">MYAQLYIYNPVVALDTRYKRNPCLNRNVLQSLEITIQQNNPFCELYQCAFKLIEVVVAGEEKFNVPTYLYYDSSIDHRRYNMPTTDEIVVILPGNGMEIGNVGDIVVNCKQEQGQM</sequence>
<dbReference type="AlphaFoldDB" id="A0A7J7L9D2"/>
<comment type="caution">
    <text evidence="1">The sequence shown here is derived from an EMBL/GenBank/DDBJ whole genome shotgun (WGS) entry which is preliminary data.</text>
</comment>
<dbReference type="Proteomes" id="UP000541444">
    <property type="component" value="Unassembled WGS sequence"/>
</dbReference>
<protein>
    <submittedName>
        <fullName evidence="1">Uncharacterized protein</fullName>
    </submittedName>
</protein>
<gene>
    <name evidence="1" type="ORF">GIB67_040339</name>
</gene>